<organism evidence="1 2">
    <name type="scientific">Sclerotinia sclerotiorum (strain ATCC 18683 / 1980 / Ss-1)</name>
    <name type="common">White mold</name>
    <name type="synonym">Whetzelinia sclerotiorum</name>
    <dbReference type="NCBI Taxonomy" id="665079"/>
    <lineage>
        <taxon>Eukaryota</taxon>
        <taxon>Fungi</taxon>
        <taxon>Dikarya</taxon>
        <taxon>Ascomycota</taxon>
        <taxon>Pezizomycotina</taxon>
        <taxon>Leotiomycetes</taxon>
        <taxon>Helotiales</taxon>
        <taxon>Sclerotiniaceae</taxon>
        <taxon>Sclerotinia</taxon>
    </lineage>
</organism>
<dbReference type="Proteomes" id="UP000001312">
    <property type="component" value="Unassembled WGS sequence"/>
</dbReference>
<evidence type="ECO:0000313" key="2">
    <source>
        <dbReference type="Proteomes" id="UP000001312"/>
    </source>
</evidence>
<sequence length="37" mass="4474">MLMAERKRKTTEVLFTGNFKLTKLYNYTSRNLQFQTT</sequence>
<dbReference type="GeneID" id="5481723"/>
<dbReference type="KEGG" id="ssl:SS1G_13439"/>
<reference evidence="2" key="1">
    <citation type="journal article" date="2011" name="PLoS Genet.">
        <title>Genomic analysis of the necrotrophic fungal pathogens Sclerotinia sclerotiorum and Botrytis cinerea.</title>
        <authorList>
            <person name="Amselem J."/>
            <person name="Cuomo C.A."/>
            <person name="van Kan J.A."/>
            <person name="Viaud M."/>
            <person name="Benito E.P."/>
            <person name="Couloux A."/>
            <person name="Coutinho P.M."/>
            <person name="de Vries R.P."/>
            <person name="Dyer P.S."/>
            <person name="Fillinger S."/>
            <person name="Fournier E."/>
            <person name="Gout L."/>
            <person name="Hahn M."/>
            <person name="Kohn L."/>
            <person name="Lapalu N."/>
            <person name="Plummer K.M."/>
            <person name="Pradier J.M."/>
            <person name="Quevillon E."/>
            <person name="Sharon A."/>
            <person name="Simon A."/>
            <person name="ten Have A."/>
            <person name="Tudzynski B."/>
            <person name="Tudzynski P."/>
            <person name="Wincker P."/>
            <person name="Andrew M."/>
            <person name="Anthouard V."/>
            <person name="Beever R.E."/>
            <person name="Beffa R."/>
            <person name="Benoit I."/>
            <person name="Bouzid O."/>
            <person name="Brault B."/>
            <person name="Chen Z."/>
            <person name="Choquer M."/>
            <person name="Collemare J."/>
            <person name="Cotton P."/>
            <person name="Danchin E.G."/>
            <person name="Da Silva C."/>
            <person name="Gautier A."/>
            <person name="Giraud C."/>
            <person name="Giraud T."/>
            <person name="Gonzalez C."/>
            <person name="Grossetete S."/>
            <person name="Guldener U."/>
            <person name="Henrissat B."/>
            <person name="Howlett B.J."/>
            <person name="Kodira C."/>
            <person name="Kretschmer M."/>
            <person name="Lappartient A."/>
            <person name="Leroch M."/>
            <person name="Levis C."/>
            <person name="Mauceli E."/>
            <person name="Neuveglise C."/>
            <person name="Oeser B."/>
            <person name="Pearson M."/>
            <person name="Poulain J."/>
            <person name="Poussereau N."/>
            <person name="Quesneville H."/>
            <person name="Rascle C."/>
            <person name="Schumacher J."/>
            <person name="Segurens B."/>
            <person name="Sexton A."/>
            <person name="Silva E."/>
            <person name="Sirven C."/>
            <person name="Soanes D.M."/>
            <person name="Talbot N.J."/>
            <person name="Templeton M."/>
            <person name="Yandava C."/>
            <person name="Yarden O."/>
            <person name="Zeng Q."/>
            <person name="Rollins J.A."/>
            <person name="Lebrun M.H."/>
            <person name="Dickman M."/>
        </authorList>
    </citation>
    <scope>NUCLEOTIDE SEQUENCE [LARGE SCALE GENOMIC DNA]</scope>
    <source>
        <strain evidence="2">ATCC 18683 / 1980 / Ss-1</strain>
    </source>
</reference>
<keyword evidence="2" id="KW-1185">Reference proteome</keyword>
<dbReference type="AlphaFoldDB" id="A7F759"/>
<accession>A7F759</accession>
<protein>
    <submittedName>
        <fullName evidence="1">Uncharacterized protein</fullName>
    </submittedName>
</protein>
<gene>
    <name evidence="1" type="ORF">SS1G_13439</name>
</gene>
<dbReference type="HOGENOM" id="CLU_3351375_0_0_1"/>
<dbReference type="EMBL" id="CH476645">
    <property type="protein sequence ID" value="EDN98580.1"/>
    <property type="molecule type" value="Genomic_DNA"/>
</dbReference>
<name>A7F759_SCLS1</name>
<dbReference type="RefSeq" id="XP_001585555.1">
    <property type="nucleotide sequence ID" value="XM_001585505.1"/>
</dbReference>
<evidence type="ECO:0000313" key="1">
    <source>
        <dbReference type="EMBL" id="EDN98580.1"/>
    </source>
</evidence>
<proteinExistence type="predicted"/>
<dbReference type="InParanoid" id="A7F759"/>